<feature type="compositionally biased region" description="Polar residues" evidence="1">
    <location>
        <begin position="158"/>
        <end position="178"/>
    </location>
</feature>
<feature type="compositionally biased region" description="Basic and acidic residues" evidence="1">
    <location>
        <begin position="105"/>
        <end position="117"/>
    </location>
</feature>
<evidence type="ECO:0000256" key="1">
    <source>
        <dbReference type="SAM" id="MobiDB-lite"/>
    </source>
</evidence>
<dbReference type="Proteomes" id="UP001516023">
    <property type="component" value="Unassembled WGS sequence"/>
</dbReference>
<proteinExistence type="predicted"/>
<feature type="region of interest" description="Disordered" evidence="1">
    <location>
        <begin position="142"/>
        <end position="191"/>
    </location>
</feature>
<organism evidence="2 3">
    <name type="scientific">Cyclotella cryptica</name>
    <dbReference type="NCBI Taxonomy" id="29204"/>
    <lineage>
        <taxon>Eukaryota</taxon>
        <taxon>Sar</taxon>
        <taxon>Stramenopiles</taxon>
        <taxon>Ochrophyta</taxon>
        <taxon>Bacillariophyta</taxon>
        <taxon>Coscinodiscophyceae</taxon>
        <taxon>Thalassiosirophycidae</taxon>
        <taxon>Stephanodiscales</taxon>
        <taxon>Stephanodiscaceae</taxon>
        <taxon>Cyclotella</taxon>
    </lineage>
</organism>
<gene>
    <name evidence="2" type="ORF">HJC23_003841</name>
</gene>
<feature type="region of interest" description="Disordered" evidence="1">
    <location>
        <begin position="96"/>
        <end position="127"/>
    </location>
</feature>
<name>A0ABD3Q049_9STRA</name>
<keyword evidence="3" id="KW-1185">Reference proteome</keyword>
<comment type="caution">
    <text evidence="2">The sequence shown here is derived from an EMBL/GenBank/DDBJ whole genome shotgun (WGS) entry which is preliminary data.</text>
</comment>
<accession>A0ABD3Q049</accession>
<evidence type="ECO:0000313" key="2">
    <source>
        <dbReference type="EMBL" id="KAL3793331.1"/>
    </source>
</evidence>
<dbReference type="EMBL" id="JABMIG020000092">
    <property type="protein sequence ID" value="KAL3793331.1"/>
    <property type="molecule type" value="Genomic_DNA"/>
</dbReference>
<protein>
    <submittedName>
        <fullName evidence="2">Uncharacterized protein</fullName>
    </submittedName>
</protein>
<evidence type="ECO:0000313" key="3">
    <source>
        <dbReference type="Proteomes" id="UP001516023"/>
    </source>
</evidence>
<sequence>MSGTQSRPRGVTSRSKMYERYDIEIKTSSSGNGDQRWFNEEQDVSATPSPFQETLAILQTLSWKVRLLSLAALLWTAATVIRLVHGVVRGLGGDSSITLKSTTNKPERPFMDPDSHKRNNPFAPAGHVSVMEGVLEVKRIGGGRPKKQEQQQQQQQQADAENSMNMTASIIKGINSTGGAIENHPNPSQVP</sequence>
<dbReference type="AlphaFoldDB" id="A0ABD3Q049"/>
<reference evidence="2 3" key="1">
    <citation type="journal article" date="2020" name="G3 (Bethesda)">
        <title>Improved Reference Genome for Cyclotella cryptica CCMP332, a Model for Cell Wall Morphogenesis, Salinity Adaptation, and Lipid Production in Diatoms (Bacillariophyta).</title>
        <authorList>
            <person name="Roberts W.R."/>
            <person name="Downey K.M."/>
            <person name="Ruck E.C."/>
            <person name="Traller J.C."/>
            <person name="Alverson A.J."/>
        </authorList>
    </citation>
    <scope>NUCLEOTIDE SEQUENCE [LARGE SCALE GENOMIC DNA]</scope>
    <source>
        <strain evidence="2 3">CCMP332</strain>
    </source>
</reference>